<sequence length="293" mass="31690">MLFAQFTTNTFTLSTSTLTQIGNRVSPLAALFNHSCRPNAVMVFPRTHHPSTGASGSSEPSLHVIIIRDIEPDEEVLTSYVDISLPTHKRQEDLKEIYNFTSSCAVCSGTGNVVDPREIIMCPSSCGGVCPAPFNIDKAGKLASSGWCCTSCKASYAISSIEDIEDKRRLGQDALDKVTKLQFSAELSRLLAVDEPATSDISSSPSDSTSINTPSQTFPPTGPPRLALAFDALKRAYSELLIGFGESTKGGETGAHIRDELVSLEKEISVWKDVIMNVRKVWRAVVEGAEDTE</sequence>
<protein>
    <recommendedName>
        <fullName evidence="2">SET domain-containing protein</fullName>
    </recommendedName>
</protein>
<dbReference type="CDD" id="cd20071">
    <property type="entry name" value="SET_SMYD"/>
    <property type="match status" value="1"/>
</dbReference>
<dbReference type="InterPro" id="IPR050869">
    <property type="entry name" value="H3K4_H4K5_MeTrfase"/>
</dbReference>
<evidence type="ECO:0000313" key="3">
    <source>
        <dbReference type="EMBL" id="KIJ28645.1"/>
    </source>
</evidence>
<gene>
    <name evidence="3" type="ORF">M422DRAFT_270046</name>
</gene>
<dbReference type="PROSITE" id="PS50280">
    <property type="entry name" value="SET"/>
    <property type="match status" value="1"/>
</dbReference>
<dbReference type="GO" id="GO:0005634">
    <property type="term" value="C:nucleus"/>
    <property type="evidence" value="ECO:0007669"/>
    <property type="project" value="TreeGrafter"/>
</dbReference>
<dbReference type="HOGENOM" id="CLU_950508_0_0_1"/>
<feature type="domain" description="SET" evidence="2">
    <location>
        <begin position="1"/>
        <end position="81"/>
    </location>
</feature>
<dbReference type="SUPFAM" id="SSF82199">
    <property type="entry name" value="SET domain"/>
    <property type="match status" value="1"/>
</dbReference>
<accession>A0A0C9UTX1</accession>
<dbReference type="Proteomes" id="UP000054279">
    <property type="component" value="Unassembled WGS sequence"/>
</dbReference>
<dbReference type="Gene3D" id="2.170.270.10">
    <property type="entry name" value="SET domain"/>
    <property type="match status" value="1"/>
</dbReference>
<feature type="compositionally biased region" description="Low complexity" evidence="1">
    <location>
        <begin position="199"/>
        <end position="215"/>
    </location>
</feature>
<dbReference type="Gene3D" id="1.25.40.10">
    <property type="entry name" value="Tetratricopeptide repeat domain"/>
    <property type="match status" value="1"/>
</dbReference>
<dbReference type="AlphaFoldDB" id="A0A0C9UTX1"/>
<dbReference type="InterPro" id="IPR001214">
    <property type="entry name" value="SET_dom"/>
</dbReference>
<name>A0A0C9UTX1_SPHS4</name>
<reference evidence="3 4" key="1">
    <citation type="submission" date="2014-06" db="EMBL/GenBank/DDBJ databases">
        <title>Evolutionary Origins and Diversification of the Mycorrhizal Mutualists.</title>
        <authorList>
            <consortium name="DOE Joint Genome Institute"/>
            <consortium name="Mycorrhizal Genomics Consortium"/>
            <person name="Kohler A."/>
            <person name="Kuo A."/>
            <person name="Nagy L.G."/>
            <person name="Floudas D."/>
            <person name="Copeland A."/>
            <person name="Barry K.W."/>
            <person name="Cichocki N."/>
            <person name="Veneault-Fourrey C."/>
            <person name="LaButti K."/>
            <person name="Lindquist E.A."/>
            <person name="Lipzen A."/>
            <person name="Lundell T."/>
            <person name="Morin E."/>
            <person name="Murat C."/>
            <person name="Riley R."/>
            <person name="Ohm R."/>
            <person name="Sun H."/>
            <person name="Tunlid A."/>
            <person name="Henrissat B."/>
            <person name="Grigoriev I.V."/>
            <person name="Hibbett D.S."/>
            <person name="Martin F."/>
        </authorList>
    </citation>
    <scope>NUCLEOTIDE SEQUENCE [LARGE SCALE GENOMIC DNA]</scope>
    <source>
        <strain evidence="3 4">SS14</strain>
    </source>
</reference>
<dbReference type="PANTHER" id="PTHR12197">
    <property type="entry name" value="HISTONE-LYSINE N-METHYLTRANSFERASE SMYD"/>
    <property type="match status" value="1"/>
</dbReference>
<dbReference type="InterPro" id="IPR011990">
    <property type="entry name" value="TPR-like_helical_dom_sf"/>
</dbReference>
<dbReference type="InterPro" id="IPR046341">
    <property type="entry name" value="SET_dom_sf"/>
</dbReference>
<dbReference type="PANTHER" id="PTHR12197:SF251">
    <property type="entry name" value="EG:BACR7C10.4 PROTEIN"/>
    <property type="match status" value="1"/>
</dbReference>
<keyword evidence="4" id="KW-1185">Reference proteome</keyword>
<evidence type="ECO:0000256" key="1">
    <source>
        <dbReference type="SAM" id="MobiDB-lite"/>
    </source>
</evidence>
<evidence type="ECO:0000313" key="4">
    <source>
        <dbReference type="Proteomes" id="UP000054279"/>
    </source>
</evidence>
<dbReference type="OrthoDB" id="265717at2759"/>
<dbReference type="Pfam" id="PF00856">
    <property type="entry name" value="SET"/>
    <property type="match status" value="1"/>
</dbReference>
<evidence type="ECO:0000259" key="2">
    <source>
        <dbReference type="PROSITE" id="PS50280"/>
    </source>
</evidence>
<organism evidence="3 4">
    <name type="scientific">Sphaerobolus stellatus (strain SS14)</name>
    <dbReference type="NCBI Taxonomy" id="990650"/>
    <lineage>
        <taxon>Eukaryota</taxon>
        <taxon>Fungi</taxon>
        <taxon>Dikarya</taxon>
        <taxon>Basidiomycota</taxon>
        <taxon>Agaricomycotina</taxon>
        <taxon>Agaricomycetes</taxon>
        <taxon>Phallomycetidae</taxon>
        <taxon>Geastrales</taxon>
        <taxon>Sphaerobolaceae</taxon>
        <taxon>Sphaerobolus</taxon>
    </lineage>
</organism>
<feature type="region of interest" description="Disordered" evidence="1">
    <location>
        <begin position="196"/>
        <end position="223"/>
    </location>
</feature>
<dbReference type="EMBL" id="KN837301">
    <property type="protein sequence ID" value="KIJ28645.1"/>
    <property type="molecule type" value="Genomic_DNA"/>
</dbReference>
<proteinExistence type="predicted"/>